<dbReference type="Pfam" id="PF01471">
    <property type="entry name" value="PG_binding_1"/>
    <property type="match status" value="1"/>
</dbReference>
<keyword evidence="4" id="KW-0326">Glycosidase</keyword>
<keyword evidence="8" id="KW-1185">Reference proteome</keyword>
<dbReference type="SUPFAM" id="SSF47090">
    <property type="entry name" value="PGBD-like"/>
    <property type="match status" value="1"/>
</dbReference>
<dbReference type="Pfam" id="PF00959">
    <property type="entry name" value="Phage_lysozyme"/>
    <property type="match status" value="1"/>
</dbReference>
<protein>
    <recommendedName>
        <fullName evidence="4">Lysozyme</fullName>
        <ecNumber evidence="4">3.2.1.17</ecNumber>
    </recommendedName>
</protein>
<dbReference type="InterPro" id="IPR036365">
    <property type="entry name" value="PGBD-like_sf"/>
</dbReference>
<dbReference type="InterPro" id="IPR002477">
    <property type="entry name" value="Peptidoglycan-bd-like"/>
</dbReference>
<dbReference type="GO" id="GO:0009253">
    <property type="term" value="P:peptidoglycan catabolic process"/>
    <property type="evidence" value="ECO:0007669"/>
    <property type="project" value="InterPro"/>
</dbReference>
<evidence type="ECO:0000259" key="6">
    <source>
        <dbReference type="Pfam" id="PF01471"/>
    </source>
</evidence>
<dbReference type="InterPro" id="IPR023347">
    <property type="entry name" value="Lysozyme_dom_sf"/>
</dbReference>
<dbReference type="Proteomes" id="UP000244081">
    <property type="component" value="Unassembled WGS sequence"/>
</dbReference>
<dbReference type="CDD" id="cd00737">
    <property type="entry name" value="lyz_endolysin_autolysin"/>
    <property type="match status" value="1"/>
</dbReference>
<comment type="similarity">
    <text evidence="4">Belongs to the glycosyl hydrolase 24 family.</text>
</comment>
<dbReference type="Gene3D" id="1.10.530.40">
    <property type="match status" value="1"/>
</dbReference>
<sequence>MTVITKLSPAGVADLGAHEGFVSRTYRCPAGVLTIGFGFTMGSMVFADYWRTKYGRGLKPGDTITREEAEKLLIELVNHEYGVTVADKIKPQKQCEFDGASSVLYNCGKGAANWRWAKALAAGDVKSAAALLRTTAVTANGKRLPGLVKRRAAEALMIERGVYSSRKAIRIEPATDIAPAATADDELAHYQGILARLGHYKGQLDGLAGPKTTAAVRAFQETQPNLNVDGILGTGTAAALDRADAAGDRAKDVGAAAFVSIGSAAAAAGGAPVWVYWVAGAATAFALLAAGVYAWRYRDEIRAAIKRRATA</sequence>
<dbReference type="InterPro" id="IPR051018">
    <property type="entry name" value="Bacteriophage_GH24"/>
</dbReference>
<dbReference type="GO" id="GO:0003796">
    <property type="term" value="F:lysozyme activity"/>
    <property type="evidence" value="ECO:0007669"/>
    <property type="project" value="UniProtKB-EC"/>
</dbReference>
<proteinExistence type="inferred from homology"/>
<keyword evidence="5" id="KW-0472">Membrane</keyword>
<dbReference type="GO" id="GO:0042742">
    <property type="term" value="P:defense response to bacterium"/>
    <property type="evidence" value="ECO:0007669"/>
    <property type="project" value="UniProtKB-KW"/>
</dbReference>
<feature type="transmembrane region" description="Helical" evidence="5">
    <location>
        <begin position="30"/>
        <end position="50"/>
    </location>
</feature>
<dbReference type="InterPro" id="IPR023346">
    <property type="entry name" value="Lysozyme-like_dom_sf"/>
</dbReference>
<keyword evidence="5" id="KW-0812">Transmembrane</keyword>
<feature type="transmembrane region" description="Helical" evidence="5">
    <location>
        <begin position="274"/>
        <end position="295"/>
    </location>
</feature>
<accession>A0A2T5VCC7</accession>
<dbReference type="InterPro" id="IPR036366">
    <property type="entry name" value="PGBDSf"/>
</dbReference>
<comment type="caution">
    <text evidence="7">The sequence shown here is derived from an EMBL/GenBank/DDBJ whole genome shotgun (WGS) entry which is preliminary data.</text>
</comment>
<dbReference type="GO" id="GO:0031640">
    <property type="term" value="P:killing of cells of another organism"/>
    <property type="evidence" value="ECO:0007669"/>
    <property type="project" value="UniProtKB-KW"/>
</dbReference>
<comment type="catalytic activity">
    <reaction evidence="4">
        <text>Hydrolysis of (1-&gt;4)-beta-linkages between N-acetylmuramic acid and N-acetyl-D-glucosamine residues in a peptidoglycan and between N-acetyl-D-glucosamine residues in chitodextrins.</text>
        <dbReference type="EC" id="3.2.1.17"/>
    </reaction>
</comment>
<evidence type="ECO:0000256" key="1">
    <source>
        <dbReference type="ARBA" id="ARBA00022529"/>
    </source>
</evidence>
<dbReference type="InterPro" id="IPR002196">
    <property type="entry name" value="Glyco_hydro_24"/>
</dbReference>
<dbReference type="RefSeq" id="WP_107989273.1">
    <property type="nucleotide sequence ID" value="NZ_QAYG01000002.1"/>
</dbReference>
<keyword evidence="3" id="KW-1035">Host cytoplasm</keyword>
<keyword evidence="1 4" id="KW-0929">Antimicrobial</keyword>
<evidence type="ECO:0000256" key="3">
    <source>
        <dbReference type="ARBA" id="ARBA00023200"/>
    </source>
</evidence>
<evidence type="ECO:0000256" key="4">
    <source>
        <dbReference type="RuleBase" id="RU003788"/>
    </source>
</evidence>
<reference evidence="7 8" key="1">
    <citation type="submission" date="2018-04" db="EMBL/GenBank/DDBJ databases">
        <title>Genomic Encyclopedia of Archaeal and Bacterial Type Strains, Phase II (KMG-II): from individual species to whole genera.</title>
        <authorList>
            <person name="Goeker M."/>
        </authorList>
    </citation>
    <scope>NUCLEOTIDE SEQUENCE [LARGE SCALE GENOMIC DNA]</scope>
    <source>
        <strain evidence="7 8">DSM 23382</strain>
    </source>
</reference>
<evidence type="ECO:0000256" key="2">
    <source>
        <dbReference type="ARBA" id="ARBA00022638"/>
    </source>
</evidence>
<dbReference type="GO" id="GO:0016998">
    <property type="term" value="P:cell wall macromolecule catabolic process"/>
    <property type="evidence" value="ECO:0007669"/>
    <property type="project" value="InterPro"/>
</dbReference>
<evidence type="ECO:0000313" key="7">
    <source>
        <dbReference type="EMBL" id="PTW61411.1"/>
    </source>
</evidence>
<gene>
    <name evidence="7" type="ORF">C8N35_102120</name>
</gene>
<keyword evidence="2 4" id="KW-0081">Bacteriolytic enzyme</keyword>
<name>A0A2T5VCC7_9HYPH</name>
<dbReference type="OrthoDB" id="5327667at2"/>
<dbReference type="PANTHER" id="PTHR38107">
    <property type="match status" value="1"/>
</dbReference>
<keyword evidence="5" id="KW-1133">Transmembrane helix</keyword>
<organism evidence="7 8">
    <name type="scientific">Breoghania corrubedonensis</name>
    <dbReference type="NCBI Taxonomy" id="665038"/>
    <lineage>
        <taxon>Bacteria</taxon>
        <taxon>Pseudomonadati</taxon>
        <taxon>Pseudomonadota</taxon>
        <taxon>Alphaproteobacteria</taxon>
        <taxon>Hyphomicrobiales</taxon>
        <taxon>Stappiaceae</taxon>
        <taxon>Breoghania</taxon>
    </lineage>
</organism>
<keyword evidence="4" id="KW-0378">Hydrolase</keyword>
<dbReference type="PANTHER" id="PTHR38107:SF3">
    <property type="entry name" value="LYSOZYME RRRD-RELATED"/>
    <property type="match status" value="1"/>
</dbReference>
<dbReference type="AlphaFoldDB" id="A0A2T5VCC7"/>
<evidence type="ECO:0000313" key="8">
    <source>
        <dbReference type="Proteomes" id="UP000244081"/>
    </source>
</evidence>
<dbReference type="Gene3D" id="1.10.101.10">
    <property type="entry name" value="PGBD-like superfamily/PGBD"/>
    <property type="match status" value="1"/>
</dbReference>
<dbReference type="SUPFAM" id="SSF53955">
    <property type="entry name" value="Lysozyme-like"/>
    <property type="match status" value="1"/>
</dbReference>
<evidence type="ECO:0000256" key="5">
    <source>
        <dbReference type="SAM" id="Phobius"/>
    </source>
</evidence>
<dbReference type="InterPro" id="IPR033907">
    <property type="entry name" value="Endolysin_autolysin"/>
</dbReference>
<dbReference type="EMBL" id="QAYG01000002">
    <property type="protein sequence ID" value="PTW61411.1"/>
    <property type="molecule type" value="Genomic_DNA"/>
</dbReference>
<feature type="domain" description="Peptidoglycan binding-like" evidence="6">
    <location>
        <begin position="186"/>
        <end position="240"/>
    </location>
</feature>
<dbReference type="EC" id="3.2.1.17" evidence="4"/>